<proteinExistence type="predicted"/>
<evidence type="ECO:0000313" key="3">
    <source>
        <dbReference type="EMBL" id="CAB4736643.1"/>
    </source>
</evidence>
<organism evidence="3">
    <name type="scientific">freshwater metagenome</name>
    <dbReference type="NCBI Taxonomy" id="449393"/>
    <lineage>
        <taxon>unclassified sequences</taxon>
        <taxon>metagenomes</taxon>
        <taxon>ecological metagenomes</taxon>
    </lineage>
</organism>
<feature type="compositionally biased region" description="Low complexity" evidence="1">
    <location>
        <begin position="241"/>
        <end position="259"/>
    </location>
</feature>
<feature type="transmembrane region" description="Helical" evidence="2">
    <location>
        <begin position="213"/>
        <end position="232"/>
    </location>
</feature>
<accession>A0A6J6SPH6</accession>
<dbReference type="AlphaFoldDB" id="A0A6J6SPH6"/>
<keyword evidence="2" id="KW-1133">Transmembrane helix</keyword>
<protein>
    <submittedName>
        <fullName evidence="3">Unannotated protein</fullName>
    </submittedName>
</protein>
<reference evidence="3" key="1">
    <citation type="submission" date="2020-05" db="EMBL/GenBank/DDBJ databases">
        <authorList>
            <person name="Chiriac C."/>
            <person name="Salcher M."/>
            <person name="Ghai R."/>
            <person name="Kavagutti S V."/>
        </authorList>
    </citation>
    <scope>NUCLEOTIDE SEQUENCE</scope>
</reference>
<evidence type="ECO:0000256" key="2">
    <source>
        <dbReference type="SAM" id="Phobius"/>
    </source>
</evidence>
<feature type="region of interest" description="Disordered" evidence="1">
    <location>
        <begin position="238"/>
        <end position="259"/>
    </location>
</feature>
<keyword evidence="2" id="KW-0812">Transmembrane</keyword>
<gene>
    <name evidence="3" type="ORF">UFOPK2683_01622</name>
</gene>
<keyword evidence="2" id="KW-0472">Membrane</keyword>
<sequence>MFIRNGVVLVLLALFSAGCAIDATVAVTVNSDGTGVIRVRATADSEAVSALEAGGQSLDAATRLSDLTGAGWTVGAWSKKPNGTASITITHDFDSVAEVGPLLKELNGDFGPVRKFEVTQNKSLVGTDYSLDAVLAAASTGIAADTQLAENLATLGIDQAIIDQQLLDQVNSSFTLSVIAKLPGGERTVQKARSEGKRTAVNISTQVIDFTRIAWYAATLILIVAALILMATSRRKRSRRSQVSQGRRSRSASSQTHLR</sequence>
<dbReference type="EMBL" id="CAEZYK010000143">
    <property type="protein sequence ID" value="CAB4736643.1"/>
    <property type="molecule type" value="Genomic_DNA"/>
</dbReference>
<name>A0A6J6SPH6_9ZZZZ</name>
<evidence type="ECO:0000256" key="1">
    <source>
        <dbReference type="SAM" id="MobiDB-lite"/>
    </source>
</evidence>
<dbReference type="PROSITE" id="PS51257">
    <property type="entry name" value="PROKAR_LIPOPROTEIN"/>
    <property type="match status" value="1"/>
</dbReference>